<dbReference type="RefSeq" id="WP_320314593.1">
    <property type="nucleotide sequence ID" value="NZ_JAVIKH010000025.1"/>
</dbReference>
<dbReference type="Gene3D" id="3.30.420.40">
    <property type="match status" value="2"/>
</dbReference>
<evidence type="ECO:0000256" key="2">
    <source>
        <dbReference type="ARBA" id="ARBA00022741"/>
    </source>
</evidence>
<dbReference type="InterPro" id="IPR018181">
    <property type="entry name" value="Heat_shock_70_CS"/>
</dbReference>
<dbReference type="Pfam" id="PF00012">
    <property type="entry name" value="HSP70"/>
    <property type="match status" value="2"/>
</dbReference>
<dbReference type="Proteomes" id="UP001279681">
    <property type="component" value="Unassembled WGS sequence"/>
</dbReference>
<comment type="caution">
    <text evidence="4">The sequence shown here is derived from an EMBL/GenBank/DDBJ whole genome shotgun (WGS) entry which is preliminary data.</text>
</comment>
<evidence type="ECO:0000313" key="4">
    <source>
        <dbReference type="EMBL" id="MDX8337240.1"/>
    </source>
</evidence>
<dbReference type="InterPro" id="IPR013126">
    <property type="entry name" value="Hsp_70_fam"/>
</dbReference>
<evidence type="ECO:0000256" key="3">
    <source>
        <dbReference type="ARBA" id="ARBA00022840"/>
    </source>
</evidence>
<dbReference type="InterPro" id="IPR029047">
    <property type="entry name" value="HSP70_peptide-bd_sf"/>
</dbReference>
<comment type="similarity">
    <text evidence="1">Belongs to the heat shock protein 70 family.</text>
</comment>
<reference evidence="5" key="1">
    <citation type="submission" date="2023-07" db="EMBL/GenBank/DDBJ databases">
        <authorList>
            <person name="Colorado M.A."/>
            <person name="Villamil L.M."/>
            <person name="Melo J.F."/>
            <person name="Rodriguez J.A."/>
            <person name="Ruiz R.Y."/>
        </authorList>
    </citation>
    <scope>NUCLEOTIDE SEQUENCE [LARGE SCALE GENOMIC DNA]</scope>
    <source>
        <strain evidence="5">C33</strain>
    </source>
</reference>
<accession>A0ABU4WFU5</accession>
<dbReference type="EMBL" id="JAVIKH010000025">
    <property type="protein sequence ID" value="MDX8337240.1"/>
    <property type="molecule type" value="Genomic_DNA"/>
</dbReference>
<dbReference type="Gene3D" id="2.60.34.10">
    <property type="entry name" value="Substrate Binding Domain Of DNAk, Chain A, domain 1"/>
    <property type="match status" value="1"/>
</dbReference>
<evidence type="ECO:0000313" key="5">
    <source>
        <dbReference type="Proteomes" id="UP001279681"/>
    </source>
</evidence>
<keyword evidence="3" id="KW-0067">ATP-binding</keyword>
<protein>
    <submittedName>
        <fullName evidence="4">Hsp70 family protein</fullName>
    </submittedName>
</protein>
<dbReference type="PRINTS" id="PR00301">
    <property type="entry name" value="HEATSHOCK70"/>
</dbReference>
<organism evidence="4 5">
    <name type="scientific">Candidatus Cetobacterium colombiensis</name>
    <dbReference type="NCBI Taxonomy" id="3073100"/>
    <lineage>
        <taxon>Bacteria</taxon>
        <taxon>Fusobacteriati</taxon>
        <taxon>Fusobacteriota</taxon>
        <taxon>Fusobacteriia</taxon>
        <taxon>Fusobacteriales</taxon>
        <taxon>Fusobacteriaceae</taxon>
        <taxon>Cetobacterium</taxon>
    </lineage>
</organism>
<dbReference type="PANTHER" id="PTHR19375">
    <property type="entry name" value="HEAT SHOCK PROTEIN 70KDA"/>
    <property type="match status" value="1"/>
</dbReference>
<evidence type="ECO:0000256" key="1">
    <source>
        <dbReference type="ARBA" id="ARBA00007381"/>
    </source>
</evidence>
<dbReference type="SUPFAM" id="SSF100920">
    <property type="entry name" value="Heat shock protein 70kD (HSP70), peptide-binding domain"/>
    <property type="match status" value="1"/>
</dbReference>
<gene>
    <name evidence="4" type="ORF">RFV38_12175</name>
</gene>
<dbReference type="InterPro" id="IPR043129">
    <property type="entry name" value="ATPase_NBD"/>
</dbReference>
<keyword evidence="5" id="KW-1185">Reference proteome</keyword>
<name>A0ABU4WFU5_9FUSO</name>
<proteinExistence type="inferred from homology"/>
<dbReference type="PROSITE" id="PS00297">
    <property type="entry name" value="HSP70_1"/>
    <property type="match status" value="1"/>
</dbReference>
<dbReference type="Gene3D" id="3.90.640.10">
    <property type="entry name" value="Actin, Chain A, domain 4"/>
    <property type="match status" value="1"/>
</dbReference>
<sequence length="872" mass="99075">MDFVRNYHLGIDLGTTNSLVSWSTENHKGEIVTEVLNIDMPDVTGIVKSQLLPSYVFFDEKNRPIIGRKAKSMISRQPDRVIKNAKSFMGSDKTFNMGEKDVSPVEVSAMILKYIGKAVEKQFGDYPKDVIITVPASFDTDKRSATLKAAELAGFNVKEKDGSYKNILLSEPRAALYDYVNLQNKNEIPATIDFKKPRNIAVFDLGGGTLDVSIHTLVYNNKGDIDIKDLGVSRYTEVGGVDFDKIIGNYLMNKFMEKNNIKKLDDYDRNYLKDSFQEFAEEIKLDLNEQIENEKLFGFGDDNLDEITSEIYKTSIFQGSNFSYSMTLKEYKKIVSEILAESLTMDNLESLDEIKDTENIIYPILDSLKKAEEKIGGKVEIDAVILNGGMTKFHLIQERVEKFFGVKVHSVLDQDKSVARGASVYNYRINNGEVFEKIQNDTIGLQRNGGVVHHLIKSGTVLPTKKTIADFVIPQNSVNFIDLPFYLGRREDIELPNRKIAERRVYFKEPLNRGDSVSMEIKVDEMGIMEIVGFAGRKKQEFTVKVSTDGNVEKEITIVNEPLKEKVVPEKFVPTGEFIEIDRTFKEFISLCSKYDKLRVDSQKSSIIQRVKKIEKDVLNGINGKHFLQELIKRYSLLSHFAKDRGSLLLGEFGKLYPEERKEIQEIFERNIDIMEIMLMPPDKLSKAVSGYLRFSIEGLRKIDAVLKDEEELIRYIGNPLLKGVEQSLIMTAGSICKELGSLDVIKKCVDTAPSDASYWALGKFGSRERQYVISIDLLENQARKVAERLTRIKGKEILRSAIYALTEICDRREARDRVSKETGDFVLNELEKVTDRTPVIVKICDVCKAVIKGEKLSEEQSKVLLDLRVLL</sequence>
<keyword evidence="2" id="KW-0547">Nucleotide-binding</keyword>
<dbReference type="SUPFAM" id="SSF53067">
    <property type="entry name" value="Actin-like ATPase domain"/>
    <property type="match status" value="2"/>
</dbReference>